<name>A0A3G4ZZ08_9VIRU</name>
<dbReference type="EMBL" id="MK072209">
    <property type="protein sequence ID" value="AYV80138.1"/>
    <property type="molecule type" value="Genomic_DNA"/>
</dbReference>
<sequence>MTQITRKRCIILIESIEELNHISEELYNSVTNIRIPNQRIKSERLFQKIFNFQNLSKLCINVNKELILKHWNKFAIFQQIDFMQVFDSEAKENYNLLCVHNNNLLFKCNTTNAEPIIKIMKDNTDIKNINIFVPESLNMNILNNLPLNLEYLQLTFHDETGSVNLTNLPITLKQLNIVYDAYFDEDERPIYDKFTIKVPYKCNVSYIIM</sequence>
<proteinExistence type="predicted"/>
<gene>
    <name evidence="1" type="ORF">Gaeavirus11_18</name>
</gene>
<evidence type="ECO:0000313" key="1">
    <source>
        <dbReference type="EMBL" id="AYV80138.1"/>
    </source>
</evidence>
<protein>
    <submittedName>
        <fullName evidence="1">Uncharacterized protein</fullName>
    </submittedName>
</protein>
<organism evidence="1">
    <name type="scientific">Gaeavirus sp</name>
    <dbReference type="NCBI Taxonomy" id="2487767"/>
    <lineage>
        <taxon>Viruses</taxon>
        <taxon>Varidnaviria</taxon>
        <taxon>Bamfordvirae</taxon>
        <taxon>Nucleocytoviricota</taxon>
        <taxon>Megaviricetes</taxon>
        <taxon>Imitervirales</taxon>
        <taxon>Mimiviridae</taxon>
        <taxon>Klosneuvirinae</taxon>
    </lineage>
</organism>
<reference evidence="1" key="1">
    <citation type="submission" date="2018-10" db="EMBL/GenBank/DDBJ databases">
        <title>Hidden diversity of soil giant viruses.</title>
        <authorList>
            <person name="Schulz F."/>
            <person name="Alteio L."/>
            <person name="Goudeau D."/>
            <person name="Ryan E.M."/>
            <person name="Malmstrom R.R."/>
            <person name="Blanchard J."/>
            <person name="Woyke T."/>
        </authorList>
    </citation>
    <scope>NUCLEOTIDE SEQUENCE</scope>
    <source>
        <strain evidence="1">GAV1</strain>
    </source>
</reference>
<accession>A0A3G4ZZ08</accession>